<dbReference type="KEGG" id="psty:BFS30_15395"/>
<dbReference type="NCBIfam" id="NF038171">
    <property type="entry name" value="maturase_LodB"/>
    <property type="match status" value="1"/>
</dbReference>
<gene>
    <name evidence="2" type="ORF">BFS30_15395</name>
</gene>
<dbReference type="Gene3D" id="3.30.9.100">
    <property type="match status" value="1"/>
</dbReference>
<dbReference type="InterPro" id="IPR002938">
    <property type="entry name" value="FAD-bd"/>
</dbReference>
<dbReference type="Pfam" id="PF01494">
    <property type="entry name" value="FAD_binding_3"/>
    <property type="match status" value="1"/>
</dbReference>
<evidence type="ECO:0000313" key="2">
    <source>
        <dbReference type="EMBL" id="AOM78440.1"/>
    </source>
</evidence>
<proteinExistence type="predicted"/>
<dbReference type="SUPFAM" id="SSF51905">
    <property type="entry name" value="FAD/NAD(P)-binding domain"/>
    <property type="match status" value="1"/>
</dbReference>
<dbReference type="InterPro" id="IPR036188">
    <property type="entry name" value="FAD/NAD-bd_sf"/>
</dbReference>
<dbReference type="Proteomes" id="UP000094313">
    <property type="component" value="Chromosome"/>
</dbReference>
<organism evidence="2 3">
    <name type="scientific">Pedobacter steynii</name>
    <dbReference type="NCBI Taxonomy" id="430522"/>
    <lineage>
        <taxon>Bacteria</taxon>
        <taxon>Pseudomonadati</taxon>
        <taxon>Bacteroidota</taxon>
        <taxon>Sphingobacteriia</taxon>
        <taxon>Sphingobacteriales</taxon>
        <taxon>Sphingobacteriaceae</taxon>
        <taxon>Pedobacter</taxon>
    </lineage>
</organism>
<dbReference type="PANTHER" id="PTHR43747">
    <property type="entry name" value="FAD-BINDING PROTEIN"/>
    <property type="match status" value="1"/>
</dbReference>
<dbReference type="EMBL" id="CP017141">
    <property type="protein sequence ID" value="AOM78440.1"/>
    <property type="molecule type" value="Genomic_DNA"/>
</dbReference>
<accession>A0A1D7QIJ1</accession>
<dbReference type="RefSeq" id="WP_069380105.1">
    <property type="nucleotide sequence ID" value="NZ_CP017141.1"/>
</dbReference>
<sequence>MNRTMQTDVLIIGGGPGGAATALSLLRYSGLKVMIVEQSALDNTRVGENVSPALFDLLDYVDIHKEDFGPDSFLEGYSNKAAWGSSYINTRDSLFTSQGANYQIDRERFDLHLLEQVMSRGGIVFPRTRCQSLRQLPNEHWEASFQHRDQQQFDVLARYIVDATGRQSTISRQLGIESVRFDQLVAIGAFLQTTDNRNISQDLFMEATEEGWWYTAALPKQQMAVTFFTDADRASELQLHKPANWCKMLEQTVHTRQRTSETLSHEALWTRNAFSQLNDFSCRKNFIAVGDAAAAFDPLSSMGIGFAISSAFQAARALLENYNGDAKAIDRYQQDISRIFHSYQELKLQFYHKEQRWPESAFWKRRHTFVPLRREQYA</sequence>
<dbReference type="Gene3D" id="3.50.50.60">
    <property type="entry name" value="FAD/NAD(P)-binding domain"/>
    <property type="match status" value="1"/>
</dbReference>
<dbReference type="GO" id="GO:0071949">
    <property type="term" value="F:FAD binding"/>
    <property type="evidence" value="ECO:0007669"/>
    <property type="project" value="InterPro"/>
</dbReference>
<dbReference type="InterPro" id="IPR050816">
    <property type="entry name" value="Flavin-dep_Halogenase_NPB"/>
</dbReference>
<reference evidence="2 3" key="1">
    <citation type="submission" date="2016-08" db="EMBL/GenBank/DDBJ databases">
        <authorList>
            <person name="Seilhamer J.J."/>
        </authorList>
    </citation>
    <scope>NUCLEOTIDE SEQUENCE [LARGE SCALE GENOMIC DNA]</scope>
    <source>
        <strain evidence="2 3">DX4</strain>
    </source>
</reference>
<dbReference type="PANTHER" id="PTHR43747:SF1">
    <property type="entry name" value="SLR1998 PROTEIN"/>
    <property type="match status" value="1"/>
</dbReference>
<dbReference type="PRINTS" id="PR00420">
    <property type="entry name" value="RNGMNOXGNASE"/>
</dbReference>
<dbReference type="AlphaFoldDB" id="A0A1D7QIJ1"/>
<feature type="domain" description="FAD-binding" evidence="1">
    <location>
        <begin position="6"/>
        <end position="336"/>
    </location>
</feature>
<protein>
    <recommendedName>
        <fullName evidence="1">FAD-binding domain-containing protein</fullName>
    </recommendedName>
</protein>
<dbReference type="OrthoDB" id="9806565at2"/>
<keyword evidence="3" id="KW-1185">Reference proteome</keyword>
<name>A0A1D7QIJ1_9SPHI</name>
<evidence type="ECO:0000313" key="3">
    <source>
        <dbReference type="Proteomes" id="UP000094313"/>
    </source>
</evidence>
<evidence type="ECO:0000259" key="1">
    <source>
        <dbReference type="Pfam" id="PF01494"/>
    </source>
</evidence>